<proteinExistence type="predicted"/>
<sequence length="74" mass="8484">MGLVLLRQRLLLLVRMCNLVSGTLHQHLGRSPHRCLSENFLDLQERHRRDCSSPSSRRLCDKRGASNGNLRHAP</sequence>
<accession>A0A426ZK10</accession>
<organism evidence="3 4">
    <name type="scientific">Ensete ventricosum</name>
    <name type="common">Abyssinian banana</name>
    <name type="synonym">Musa ensete</name>
    <dbReference type="NCBI Taxonomy" id="4639"/>
    <lineage>
        <taxon>Eukaryota</taxon>
        <taxon>Viridiplantae</taxon>
        <taxon>Streptophyta</taxon>
        <taxon>Embryophyta</taxon>
        <taxon>Tracheophyta</taxon>
        <taxon>Spermatophyta</taxon>
        <taxon>Magnoliopsida</taxon>
        <taxon>Liliopsida</taxon>
        <taxon>Zingiberales</taxon>
        <taxon>Musaceae</taxon>
        <taxon>Ensete</taxon>
    </lineage>
</organism>
<feature type="signal peptide" evidence="2">
    <location>
        <begin position="1"/>
        <end position="22"/>
    </location>
</feature>
<name>A0A426ZK10_ENSVE</name>
<evidence type="ECO:0008006" key="5">
    <source>
        <dbReference type="Google" id="ProtNLM"/>
    </source>
</evidence>
<dbReference type="AlphaFoldDB" id="A0A426ZK10"/>
<protein>
    <recommendedName>
        <fullName evidence="5">Secreted protein</fullName>
    </recommendedName>
</protein>
<gene>
    <name evidence="3" type="ORF">B296_00018857</name>
</gene>
<comment type="caution">
    <text evidence="3">The sequence shown here is derived from an EMBL/GenBank/DDBJ whole genome shotgun (WGS) entry which is preliminary data.</text>
</comment>
<evidence type="ECO:0000313" key="3">
    <source>
        <dbReference type="EMBL" id="RRT64327.1"/>
    </source>
</evidence>
<feature type="chain" id="PRO_5019408591" description="Secreted protein" evidence="2">
    <location>
        <begin position="23"/>
        <end position="74"/>
    </location>
</feature>
<evidence type="ECO:0000256" key="1">
    <source>
        <dbReference type="SAM" id="MobiDB-lite"/>
    </source>
</evidence>
<feature type="region of interest" description="Disordered" evidence="1">
    <location>
        <begin position="51"/>
        <end position="74"/>
    </location>
</feature>
<reference evidence="3 4" key="1">
    <citation type="journal article" date="2014" name="Agronomy (Basel)">
        <title>A Draft Genome Sequence for Ensete ventricosum, the Drought-Tolerant Tree Against Hunger.</title>
        <authorList>
            <person name="Harrison J."/>
            <person name="Moore K.A."/>
            <person name="Paszkiewicz K."/>
            <person name="Jones T."/>
            <person name="Grant M."/>
            <person name="Ambacheew D."/>
            <person name="Muzemil S."/>
            <person name="Studholme D.J."/>
        </authorList>
    </citation>
    <scope>NUCLEOTIDE SEQUENCE [LARGE SCALE GENOMIC DNA]</scope>
</reference>
<evidence type="ECO:0000313" key="4">
    <source>
        <dbReference type="Proteomes" id="UP000287651"/>
    </source>
</evidence>
<dbReference type="EMBL" id="AMZH03006238">
    <property type="protein sequence ID" value="RRT64327.1"/>
    <property type="molecule type" value="Genomic_DNA"/>
</dbReference>
<evidence type="ECO:0000256" key="2">
    <source>
        <dbReference type="SAM" id="SignalP"/>
    </source>
</evidence>
<dbReference type="Proteomes" id="UP000287651">
    <property type="component" value="Unassembled WGS sequence"/>
</dbReference>
<keyword evidence="2" id="KW-0732">Signal</keyword>